<dbReference type="GO" id="GO:0006281">
    <property type="term" value="P:DNA repair"/>
    <property type="evidence" value="ECO:0007669"/>
    <property type="project" value="TreeGrafter"/>
</dbReference>
<dbReference type="GeneID" id="5853793"/>
<proteinExistence type="predicted"/>
<dbReference type="PANTHER" id="PTHR12083">
    <property type="entry name" value="BIFUNCTIONAL POLYNUCLEOTIDE PHOSPHATASE/KINASE"/>
    <property type="match status" value="1"/>
</dbReference>
<protein>
    <submittedName>
        <fullName evidence="1">Uncharacterized protein</fullName>
    </submittedName>
</protein>
<dbReference type="RefSeq" id="XP_001729486.1">
    <property type="nucleotide sequence ID" value="XM_001729434.1"/>
</dbReference>
<accession>A8Q9N8</accession>
<comment type="caution">
    <text evidence="1">The sequence shown here is derived from an EMBL/GenBank/DDBJ whole genome shotgun (WGS) entry which is preliminary data.</text>
</comment>
<dbReference type="AlphaFoldDB" id="A8Q9N8"/>
<sequence length="170" mass="19231">MSLHEIVGCGARPYPPSGLESDNCTIWFMSDHSAADPKETTQVVHLVVFCGFVGSGKTSLAVEAAKTWPGEWDRCCQDEMKSRQSVERRARASLLDGRHVLIDRTNMDRQQRAIWLSLAADVRQVRSVVTSLIHVDVPPEICYERLLHRQGHPTLRTPEQAHRYVHSTMN</sequence>
<dbReference type="GO" id="GO:0003690">
    <property type="term" value="F:double-stranded DNA binding"/>
    <property type="evidence" value="ECO:0007669"/>
    <property type="project" value="TreeGrafter"/>
</dbReference>
<dbReference type="EMBL" id="AAYY01000013">
    <property type="protein sequence ID" value="EDP42272.1"/>
    <property type="molecule type" value="Genomic_DNA"/>
</dbReference>
<evidence type="ECO:0000313" key="2">
    <source>
        <dbReference type="Proteomes" id="UP000008837"/>
    </source>
</evidence>
<dbReference type="KEGG" id="mgl:MGL_3521"/>
<dbReference type="Proteomes" id="UP000008837">
    <property type="component" value="Unassembled WGS sequence"/>
</dbReference>
<dbReference type="PANTHER" id="PTHR12083:SF9">
    <property type="entry name" value="BIFUNCTIONAL POLYNUCLEOTIDE PHOSPHATASE_KINASE"/>
    <property type="match status" value="1"/>
</dbReference>
<dbReference type="InterPro" id="IPR027417">
    <property type="entry name" value="P-loop_NTPase"/>
</dbReference>
<dbReference type="GO" id="GO:0046404">
    <property type="term" value="F:ATP-dependent polydeoxyribonucleotide 5'-hydroxyl-kinase activity"/>
    <property type="evidence" value="ECO:0007669"/>
    <property type="project" value="TreeGrafter"/>
</dbReference>
<reference evidence="1 2" key="1">
    <citation type="journal article" date="2007" name="Proc. Natl. Acad. Sci. U.S.A.">
        <title>Dandruff-associated Malassezia genomes reveal convergent and divergent virulence traits shared with plant and human fungal pathogens.</title>
        <authorList>
            <person name="Xu J."/>
            <person name="Saunders C.W."/>
            <person name="Hu P."/>
            <person name="Grant R.A."/>
            <person name="Boekhout T."/>
            <person name="Kuramae E.E."/>
            <person name="Kronstad J.W."/>
            <person name="Deangelis Y.M."/>
            <person name="Reeder N.L."/>
            <person name="Johnstone K.R."/>
            <person name="Leland M."/>
            <person name="Fieno A.M."/>
            <person name="Begley W.M."/>
            <person name="Sun Y."/>
            <person name="Lacey M.P."/>
            <person name="Chaudhary T."/>
            <person name="Keough T."/>
            <person name="Chu L."/>
            <person name="Sears R."/>
            <person name="Yuan B."/>
            <person name="Dawson T.L.Jr."/>
        </authorList>
    </citation>
    <scope>NUCLEOTIDE SEQUENCE [LARGE SCALE GENOMIC DNA]</scope>
    <source>
        <strain evidence="2">ATCC MYA-4612 / CBS 7966</strain>
    </source>
</reference>
<dbReference type="STRING" id="425265.A8Q9N8"/>
<dbReference type="SUPFAM" id="SSF52540">
    <property type="entry name" value="P-loop containing nucleoside triphosphate hydrolases"/>
    <property type="match status" value="1"/>
</dbReference>
<dbReference type="GO" id="GO:0046403">
    <property type="term" value="F:polynucleotide 3'-phosphatase activity"/>
    <property type="evidence" value="ECO:0007669"/>
    <property type="project" value="TreeGrafter"/>
</dbReference>
<keyword evidence="2" id="KW-1185">Reference proteome</keyword>
<dbReference type="InParanoid" id="A8Q9N8"/>
<dbReference type="OMA" id="SCEAMAE"/>
<dbReference type="Pfam" id="PF13671">
    <property type="entry name" value="AAA_33"/>
    <property type="match status" value="1"/>
</dbReference>
<dbReference type="Gene3D" id="3.40.50.300">
    <property type="entry name" value="P-loop containing nucleotide triphosphate hydrolases"/>
    <property type="match status" value="1"/>
</dbReference>
<dbReference type="VEuPathDB" id="FungiDB:MGL_3521"/>
<evidence type="ECO:0000313" key="1">
    <source>
        <dbReference type="EMBL" id="EDP42272.1"/>
    </source>
</evidence>
<dbReference type="OrthoDB" id="3512845at2759"/>
<gene>
    <name evidence="1" type="ORF">MGL_3521</name>
</gene>
<organism evidence="1 2">
    <name type="scientific">Malassezia globosa (strain ATCC MYA-4612 / CBS 7966)</name>
    <name type="common">Dandruff-associated fungus</name>
    <dbReference type="NCBI Taxonomy" id="425265"/>
    <lineage>
        <taxon>Eukaryota</taxon>
        <taxon>Fungi</taxon>
        <taxon>Dikarya</taxon>
        <taxon>Basidiomycota</taxon>
        <taxon>Ustilaginomycotina</taxon>
        <taxon>Malasseziomycetes</taxon>
        <taxon>Malasseziales</taxon>
        <taxon>Malasseziaceae</taxon>
        <taxon>Malassezia</taxon>
    </lineage>
</organism>
<name>A8Q9N8_MALGO</name>